<dbReference type="RefSeq" id="WP_141344530.1">
    <property type="nucleotide sequence ID" value="NZ_BJLF01000003.1"/>
</dbReference>
<name>A0A4Y3HTR2_9VIBR</name>
<keyword evidence="1 5" id="KW-0808">Transferase</keyword>
<feature type="domain" description="N-acetyltransferase" evidence="4">
    <location>
        <begin position="19"/>
        <end position="189"/>
    </location>
</feature>
<comment type="caution">
    <text evidence="5">The sequence shown here is derived from an EMBL/GenBank/DDBJ whole genome shotgun (WGS) entry which is preliminary data.</text>
</comment>
<dbReference type="InterPro" id="IPR000182">
    <property type="entry name" value="GNAT_dom"/>
</dbReference>
<dbReference type="PANTHER" id="PTHR43792:SF8">
    <property type="entry name" value="[RIBOSOMAL PROTEIN US5]-ALANINE N-ACETYLTRANSFERASE"/>
    <property type="match status" value="1"/>
</dbReference>
<dbReference type="NCBIfam" id="NF008072">
    <property type="entry name" value="PRK10809.1"/>
    <property type="match status" value="1"/>
</dbReference>
<organism evidence="5 6">
    <name type="scientific">Vibrio inusitatus NBRC 102082</name>
    <dbReference type="NCBI Taxonomy" id="1219070"/>
    <lineage>
        <taxon>Bacteria</taxon>
        <taxon>Pseudomonadati</taxon>
        <taxon>Pseudomonadota</taxon>
        <taxon>Gammaproteobacteria</taxon>
        <taxon>Vibrionales</taxon>
        <taxon>Vibrionaceae</taxon>
        <taxon>Vibrio</taxon>
    </lineage>
</organism>
<evidence type="ECO:0000256" key="1">
    <source>
        <dbReference type="ARBA" id="ARBA00022679"/>
    </source>
</evidence>
<proteinExistence type="inferred from homology"/>
<keyword evidence="6" id="KW-1185">Reference proteome</keyword>
<dbReference type="InterPro" id="IPR016181">
    <property type="entry name" value="Acyl_CoA_acyltransferase"/>
</dbReference>
<dbReference type="EMBL" id="BJLF01000003">
    <property type="protein sequence ID" value="GEA50142.1"/>
    <property type="molecule type" value="Genomic_DNA"/>
</dbReference>
<evidence type="ECO:0000256" key="3">
    <source>
        <dbReference type="ARBA" id="ARBA00038502"/>
    </source>
</evidence>
<evidence type="ECO:0000259" key="4">
    <source>
        <dbReference type="PROSITE" id="PS51186"/>
    </source>
</evidence>
<keyword evidence="2" id="KW-0012">Acyltransferase</keyword>
<dbReference type="GO" id="GO:0005840">
    <property type="term" value="C:ribosome"/>
    <property type="evidence" value="ECO:0007669"/>
    <property type="project" value="UniProtKB-KW"/>
</dbReference>
<dbReference type="OrthoDB" id="9801669at2"/>
<dbReference type="GO" id="GO:0008999">
    <property type="term" value="F:protein-N-terminal-alanine acetyltransferase activity"/>
    <property type="evidence" value="ECO:0007669"/>
    <property type="project" value="TreeGrafter"/>
</dbReference>
<dbReference type="PANTHER" id="PTHR43792">
    <property type="entry name" value="GNAT FAMILY, PUTATIVE (AFU_ORTHOLOGUE AFUA_3G00765)-RELATED-RELATED"/>
    <property type="match status" value="1"/>
</dbReference>
<dbReference type="Proteomes" id="UP000318717">
    <property type="component" value="Unassembled WGS sequence"/>
</dbReference>
<evidence type="ECO:0000313" key="5">
    <source>
        <dbReference type="EMBL" id="GEA50142.1"/>
    </source>
</evidence>
<dbReference type="Pfam" id="PF13302">
    <property type="entry name" value="Acetyltransf_3"/>
    <property type="match status" value="1"/>
</dbReference>
<dbReference type="PROSITE" id="PS51186">
    <property type="entry name" value="GNAT"/>
    <property type="match status" value="1"/>
</dbReference>
<reference evidence="5 6" key="1">
    <citation type="submission" date="2019-06" db="EMBL/GenBank/DDBJ databases">
        <title>Whole genome shotgun sequence of Vibrio inusitatus NBRC 102082.</title>
        <authorList>
            <person name="Hosoyama A."/>
            <person name="Uohara A."/>
            <person name="Ohji S."/>
            <person name="Ichikawa N."/>
        </authorList>
    </citation>
    <scope>NUCLEOTIDE SEQUENCE [LARGE SCALE GENOMIC DNA]</scope>
    <source>
        <strain evidence="5 6">NBRC 102082</strain>
    </source>
</reference>
<evidence type="ECO:0000313" key="6">
    <source>
        <dbReference type="Proteomes" id="UP000318717"/>
    </source>
</evidence>
<sequence>MFFTHKPLVVKKSTSVSEPTIRSVTRADAKILCDYFVRNKAFLKPWDPIRDEGFYTVTGWKYKIARLEELEKLRQGLYLLLLNHDESKVLGVVTFSNIVAYPFHACNLGYSLDEREQGKGLMHSSLKEACHTLFDKFNMHRIQASYLPHNERSAKVLDNMGFVKEGIAKDYLLIDGRWQDHVLTSLTNKNWIEACKD</sequence>
<keyword evidence="5" id="KW-0687">Ribonucleoprotein</keyword>
<protein>
    <submittedName>
        <fullName evidence="5">Ribosomal protein S5 alanine N-acetyltransferase</fullName>
    </submittedName>
</protein>
<dbReference type="AlphaFoldDB" id="A0A4Y3HTR2"/>
<accession>A0A4Y3HTR2</accession>
<keyword evidence="5" id="KW-0689">Ribosomal protein</keyword>
<dbReference type="Gene3D" id="3.40.630.30">
    <property type="match status" value="1"/>
</dbReference>
<comment type="similarity">
    <text evidence="3">Belongs to the acetyltransferase family. RimJ subfamily.</text>
</comment>
<dbReference type="SUPFAM" id="SSF55729">
    <property type="entry name" value="Acyl-CoA N-acyltransferases (Nat)"/>
    <property type="match status" value="1"/>
</dbReference>
<dbReference type="InterPro" id="IPR051531">
    <property type="entry name" value="N-acetyltransferase"/>
</dbReference>
<dbReference type="GO" id="GO:0005737">
    <property type="term" value="C:cytoplasm"/>
    <property type="evidence" value="ECO:0007669"/>
    <property type="project" value="TreeGrafter"/>
</dbReference>
<gene>
    <name evidence="5" type="ORF">VIN01S_09460</name>
</gene>
<evidence type="ECO:0000256" key="2">
    <source>
        <dbReference type="ARBA" id="ARBA00023315"/>
    </source>
</evidence>